<dbReference type="HOGENOM" id="CLU_067297_1_2_9"/>
<evidence type="ECO:0000259" key="2">
    <source>
        <dbReference type="Pfam" id="PF13529"/>
    </source>
</evidence>
<feature type="domain" description="Peptidase C39-like" evidence="2">
    <location>
        <begin position="98"/>
        <end position="258"/>
    </location>
</feature>
<dbReference type="EMBL" id="ABVQ01000035">
    <property type="protein sequence ID" value="EEC58133.1"/>
    <property type="molecule type" value="Genomic_DNA"/>
</dbReference>
<keyword evidence="4" id="KW-1185">Reference proteome</keyword>
<accession>B7AR11</accession>
<dbReference type="InterPro" id="IPR039564">
    <property type="entry name" value="Peptidase_C39-like"/>
</dbReference>
<sequence length="285" mass="31531">MRYIMKKKAAVFMAILPVLLFIIIYVYFAYNPSKGLRGASGASAAEETAGSDTSVTITEATLPAGLDADIYSSGMHEDATDEAGRPLIKSMQLYMLIPVRHIAQNPELPTGCEITSLTMVLNYLGYNVSKTYMADNYLDRLETFDGSFYDYYIGNPYESASWGCFAPAITRSASRFLADNNSPLKAHNISGAPLQTLFDEISDGNPVIVWSTSKWGTPTTYSSIRLNDNTVFNWPSNEHCVVLTGFNLEKNTVFIADPLSDIVERDLTEFAATYSAYYRQAVVIK</sequence>
<dbReference type="Pfam" id="PF13529">
    <property type="entry name" value="Peptidase_C39_2"/>
    <property type="match status" value="1"/>
</dbReference>
<dbReference type="PANTHER" id="PTHR37806">
    <property type="entry name" value="LMO0724 PROTEIN"/>
    <property type="match status" value="1"/>
</dbReference>
<dbReference type="STRING" id="483218.BACPEC_01121"/>
<dbReference type="PANTHER" id="PTHR37806:SF1">
    <property type="entry name" value="PEPTIDASE C39-LIKE DOMAIN-CONTAINING PROTEIN"/>
    <property type="match status" value="1"/>
</dbReference>
<dbReference type="Proteomes" id="UP000003136">
    <property type="component" value="Unassembled WGS sequence"/>
</dbReference>
<keyword evidence="1" id="KW-1133">Transmembrane helix</keyword>
<evidence type="ECO:0000313" key="3">
    <source>
        <dbReference type="EMBL" id="EEC58133.1"/>
    </source>
</evidence>
<keyword evidence="1" id="KW-0812">Transmembrane</keyword>
<gene>
    <name evidence="3" type="ORF">BACPEC_01121</name>
</gene>
<evidence type="ECO:0000256" key="1">
    <source>
        <dbReference type="SAM" id="Phobius"/>
    </source>
</evidence>
<feature type="transmembrane region" description="Helical" evidence="1">
    <location>
        <begin position="9"/>
        <end position="30"/>
    </location>
</feature>
<dbReference type="AlphaFoldDB" id="B7AR11"/>
<dbReference type="Gene3D" id="3.90.70.10">
    <property type="entry name" value="Cysteine proteinases"/>
    <property type="match status" value="1"/>
</dbReference>
<keyword evidence="1" id="KW-0472">Membrane</keyword>
<proteinExistence type="predicted"/>
<reference evidence="3 4" key="2">
    <citation type="submission" date="2008-11" db="EMBL/GenBank/DDBJ databases">
        <authorList>
            <person name="Fulton L."/>
            <person name="Clifton S."/>
            <person name="Fulton B."/>
            <person name="Xu J."/>
            <person name="Minx P."/>
            <person name="Pepin K.H."/>
            <person name="Johnson M."/>
            <person name="Bhonagiri V."/>
            <person name="Nash W.E."/>
            <person name="Mardis E.R."/>
            <person name="Wilson R.K."/>
        </authorList>
    </citation>
    <scope>NUCLEOTIDE SEQUENCE [LARGE SCALE GENOMIC DNA]</scope>
    <source>
        <strain evidence="3 4">ATCC 43243</strain>
    </source>
</reference>
<organism evidence="3 4">
    <name type="scientific">[Bacteroides] pectinophilus ATCC 43243</name>
    <dbReference type="NCBI Taxonomy" id="483218"/>
    <lineage>
        <taxon>Bacteria</taxon>
        <taxon>Bacillati</taxon>
        <taxon>Bacillota</taxon>
        <taxon>Clostridia</taxon>
        <taxon>Eubacteriales</taxon>
    </lineage>
</organism>
<evidence type="ECO:0000313" key="4">
    <source>
        <dbReference type="Proteomes" id="UP000003136"/>
    </source>
</evidence>
<comment type="caution">
    <text evidence="3">The sequence shown here is derived from an EMBL/GenBank/DDBJ whole genome shotgun (WGS) entry which is preliminary data.</text>
</comment>
<name>B7AR11_9FIRM</name>
<dbReference type="eggNOG" id="COG4990">
    <property type="taxonomic scope" value="Bacteria"/>
</dbReference>
<protein>
    <recommendedName>
        <fullName evidence="2">Peptidase C39-like domain-containing protein</fullName>
    </recommendedName>
</protein>
<reference evidence="3 4" key="1">
    <citation type="submission" date="2008-11" db="EMBL/GenBank/DDBJ databases">
        <title>Draft genome sequence of Bacteroides pectinophilus (ATCC 43243).</title>
        <authorList>
            <person name="Sudarsanam P."/>
            <person name="Ley R."/>
            <person name="Guruge J."/>
            <person name="Turnbaugh P.J."/>
            <person name="Mahowald M."/>
            <person name="Liep D."/>
            <person name="Gordon J."/>
        </authorList>
    </citation>
    <scope>NUCLEOTIDE SEQUENCE [LARGE SCALE GENOMIC DNA]</scope>
    <source>
        <strain evidence="3 4">ATCC 43243</strain>
    </source>
</reference>